<dbReference type="PANTHER" id="PTHR24251">
    <property type="entry name" value="OVOCHYMASE-RELATED"/>
    <property type="match status" value="1"/>
</dbReference>
<feature type="domain" description="CUB" evidence="4">
    <location>
        <begin position="1705"/>
        <end position="1826"/>
    </location>
</feature>
<keyword evidence="1" id="KW-0677">Repeat</keyword>
<feature type="domain" description="CUB" evidence="4">
    <location>
        <begin position="716"/>
        <end position="836"/>
    </location>
</feature>
<dbReference type="SMR" id="A0A0M4F8Q2"/>
<dbReference type="OMA" id="HTECIWI"/>
<keyword evidence="2 3" id="KW-1015">Disulfide bond</keyword>
<feature type="domain" description="CUB" evidence="4">
    <location>
        <begin position="1591"/>
        <end position="1704"/>
    </location>
</feature>
<feature type="domain" description="CUB" evidence="4">
    <location>
        <begin position="1082"/>
        <end position="1214"/>
    </location>
</feature>
<feature type="domain" description="CUB" evidence="4">
    <location>
        <begin position="490"/>
        <end position="600"/>
    </location>
</feature>
<feature type="domain" description="CUB" evidence="4">
    <location>
        <begin position="837"/>
        <end position="957"/>
    </location>
</feature>
<dbReference type="OrthoDB" id="10009301at2759"/>
<evidence type="ECO:0000259" key="4">
    <source>
        <dbReference type="PROSITE" id="PS01180"/>
    </source>
</evidence>
<name>A0A0M4F8Q2_DROBS</name>
<evidence type="ECO:0000256" key="3">
    <source>
        <dbReference type="PROSITE-ProRule" id="PRU00059"/>
    </source>
</evidence>
<dbReference type="Gene3D" id="2.60.120.290">
    <property type="entry name" value="Spermadhesin, CUB domain"/>
    <property type="match status" value="18"/>
</dbReference>
<dbReference type="InterPro" id="IPR035914">
    <property type="entry name" value="Sperma_CUB_dom_sf"/>
</dbReference>
<feature type="disulfide bond" evidence="3">
    <location>
        <begin position="1828"/>
        <end position="1855"/>
    </location>
</feature>
<evidence type="ECO:0000256" key="2">
    <source>
        <dbReference type="ARBA" id="ARBA00023157"/>
    </source>
</evidence>
<keyword evidence="6" id="KW-1185">Reference proteome</keyword>
<dbReference type="EMBL" id="CP012528">
    <property type="protein sequence ID" value="ALC48800.1"/>
    <property type="molecule type" value="Genomic_DNA"/>
</dbReference>
<gene>
    <name evidence="5" type="ORF">Dbus_chrXg656</name>
</gene>
<proteinExistence type="predicted"/>
<feature type="domain" description="CUB" evidence="4">
    <location>
        <begin position="2218"/>
        <end position="2319"/>
    </location>
</feature>
<evidence type="ECO:0000256" key="1">
    <source>
        <dbReference type="ARBA" id="ARBA00022737"/>
    </source>
</evidence>
<sequence length="2452" mass="273774">MSRRGFRLSYSANCQRTLNEGQVQGVIESPNFGESGSFEGALNCSWLIKPPHGNRIHLEFSHFQRTVEREWFADPPGGLYLVDGARTLPILAAGAPNVSSDAIRIIHNSSAISFRLEFRVEGCLKELRAPTGSLESYKYPQMYPNDQECYWLIEASMGHVVELTVLDLDIEESVNCTKDALIISNSFTASNPHERHCGQHSKLIITSAGHQQHVRFSSDATHNGRGFQATYRIIESRCGGKLSSRSGVIESPGYPKPYPENMQCEWVVEVSPHHTIVFDMEDMDMELQSDCAFDFVAGFELSSNNGDGDGDSESLDDTEGRQIFKICSQDALKLLGGNDTRETTTNRAMVRFVTDSSVPGRGFRLHYRESCGQRVTIDETDFEYLSLRRELARNETCQWVLQASDPAKHIIFTSTHVQLHPLQAAALTVECLVHGIRIYEGVNASGTPRQQFCLEHMPALISNGNALTIVVPLSLVSEFEGHYMTMDTACGSRYTALSGHFASPYYPSSYPVNIECEWILEASEGNSLTLTITALDMERSDGCNNDYLEVRDFSSSGPLVGAYCGSQLPPSISSKGSLWLKFKSNDDVVGQGFRASYNYEHHNELNGTEGTIESPHYPTKFEASDPYSWRITVDTAYVVLVNVEHLRDVDQPHVRFWDGYADIGAQLHLREDKPLVSSTNVLFMKATRGPFRLTWQRLSKEALASNRSAEQQSRLCGQQLVTLSPTLVRFASPGYPTGYEPNLDCSWTLVAADEATHATLRLVALDLEQFGDECIADYLEISASTDMQHWRPLIKTCTQPNETASRVFQGTPYLRMRFVTDGSVNKTGFVTALRASCGGELTAPSGLVNITRLMMNNLMSQPECVWTIRVRRGKRVRITFPEFRLPSGGVQDGEQCRGYMMVRNGFAEDSPFLGRGKYCDNNITDVLVTSSNRAYIKFRRLNLPRILASFHYEELGDACSEQLVLDETDGGERIIHSPNYPNLPNPHTECIWRVTAPAHHRIAVDFFGTFDLTPNATERGCELEYVQLNDGATELMPQLGRYCGQTKPDVVISSGGELRIKFFTGVLEPHAGFQARIKLAQCGGSYYSTEGVIEMPDAGTLRPDLLRPARGEVMECVYTIEMERGSTIELTLTDVNLPAVERNEDCANVTHLRLEEMEPYGPQNEERVSDRVLICGTALRRTLLVETNKLIMRLRMPSGQLDRSLHFKLQYKAIGARCGDTIEANQGTLLTPNYPAGVTQPTRCMWRLRVPEGYVIKVTVLDFDTGASNRTHGVISHGRIAFANDFGMQSIIGRYTQNPPDTIYSMDNTMGVDAFLLPYNSHRGFKLRFQADGSSACSKPIDLDLSGQLRFTPSPAHPVVYCSYSLKPPANSTLLLQLLSYSHDAPLMSNMRICSVLSALKMQRPDAGEPLLPQLLCGSGSGSGSRNISSAEEAISVRLPFPIDLSINGNQRNKLHQLSIQYSVQRCGGMWPLELGDNLTIMQPPLPAEGGVLDCAWAVGPDASAEDPLEPQDVQLEVSVSVRLQGNCSEQVLQVYAGPDQNSPLVGRYCEQTTSLNLVVERGLFLEYHAVPSELTRNSTFNVSVKHGSGCGGKLTYPYRYIEFSEQYKNNVECVWEVEAEPGFHIGLAFLGRFYIEQSTNCHKDYLRVQQRDDNADGNWTDLQTLCGRDRPPSINSSSSALRLIFRSDQDTTGDGFFAVFERNCGGLLYATSQPQLLQSPGYPRAYDKNLTCNYTIQALEPHAAGVFVRFLEFDLENAPGSICMYDNVTVTTRDSWQPGQHQGQQSVLCGVKQRHEYRARQSVELVLRTDSSYSGRGFKLEYSTNLCGGVVNGTQLVSSPRRHQDDKMPHNSNCYWNLTAPEGYKWTVKFELLDFEAGNSECRYDGVELFASAVPDEKRRLARFCGRIKSELPTLHIAGNRGLLHSYSDDRDPSLGFRALVRSMRNCDERIQLAAHNASYSYNRFLGQYAPDLDCSVVFKAPPGYRLSIEFRSFHLELSARCTDDFVELRDGAGPFADDMGRFCGQQLPPNLSSSRNALFLRFVTDQTVSDMGFELLVEAKPLQCGNALIKYDGKAPMELHSPTPTSTPRGAAANGQDHVSCLWKIESDVDLHVQFLSVDLEPANANGSCLNNYLKFYTGEDAQLVEQGYGSEVVFSGTQHPSMYFNYAPEFIYCDKLLPDDYYPDSRQLYIKYRGPSSRSGNRTGFAVRLLPNESCEDRYEGIQGRIKFSGTADCNIFILSPANYTLSLYYTDVSFNTMDCADEHVEVYDMASNRSLQRACGSLDAGKSLFTHSNQLRVHLKTGTYAMSLDMTYIASPVADGVGCGGQLYNTEGIITNPFYPQNLRNNSDCRWRVRVPANTRVLLNFEVFNLGSSATCLTDYLQILETNDAGVEQQMRRYCGHDSPRLYRSQRSELIIRFRKTVNYDGIGWVIKFTGVHSEYDVPSYMLA</sequence>
<dbReference type="CDD" id="cd00041">
    <property type="entry name" value="CUB"/>
    <property type="match status" value="13"/>
</dbReference>
<dbReference type="InterPro" id="IPR000859">
    <property type="entry name" value="CUB_dom"/>
</dbReference>
<feature type="domain" description="CUB" evidence="4">
    <location>
        <begin position="1948"/>
        <end position="2062"/>
    </location>
</feature>
<protein>
    <submittedName>
        <fullName evidence="5">CG32702</fullName>
    </submittedName>
</protein>
<dbReference type="STRING" id="30019.A0A0M4F8Q2"/>
<comment type="caution">
    <text evidence="3">Lacks conserved residue(s) required for the propagation of feature annotation.</text>
</comment>
<feature type="domain" description="CUB" evidence="4">
    <location>
        <begin position="1467"/>
        <end position="1550"/>
    </location>
</feature>
<reference evidence="5 6" key="1">
    <citation type="submission" date="2015-08" db="EMBL/GenBank/DDBJ databases">
        <title>Ancestral chromatin configuration constrains chromatin evolution on differentiating sex chromosomes in Drosophila.</title>
        <authorList>
            <person name="Zhou Q."/>
            <person name="Bachtrog D."/>
        </authorList>
    </citation>
    <scope>NUCLEOTIDE SEQUENCE [LARGE SCALE GENOMIC DNA]</scope>
    <source>
        <tissue evidence="5">Whole larvae</tissue>
    </source>
</reference>
<feature type="domain" description="CUB" evidence="4">
    <location>
        <begin position="2327"/>
        <end position="2440"/>
    </location>
</feature>
<evidence type="ECO:0000313" key="6">
    <source>
        <dbReference type="Proteomes" id="UP000494163"/>
    </source>
</evidence>
<dbReference type="Proteomes" id="UP000494163">
    <property type="component" value="Chromosome X"/>
</dbReference>
<dbReference type="PROSITE" id="PS01180">
    <property type="entry name" value="CUB"/>
    <property type="match status" value="17"/>
</dbReference>
<evidence type="ECO:0000313" key="5">
    <source>
        <dbReference type="EMBL" id="ALC48800.1"/>
    </source>
</evidence>
<feature type="domain" description="CUB" evidence="4">
    <location>
        <begin position="2066"/>
        <end position="2215"/>
    </location>
</feature>
<dbReference type="FunFam" id="2.60.120.290:FF:000013">
    <property type="entry name" value="Membrane frizzled-related protein"/>
    <property type="match status" value="2"/>
</dbReference>
<dbReference type="SMART" id="SM00042">
    <property type="entry name" value="CUB"/>
    <property type="match status" value="15"/>
</dbReference>
<organism evidence="5 6">
    <name type="scientific">Drosophila busckii</name>
    <name type="common">Fruit fly</name>
    <dbReference type="NCBI Taxonomy" id="30019"/>
    <lineage>
        <taxon>Eukaryota</taxon>
        <taxon>Metazoa</taxon>
        <taxon>Ecdysozoa</taxon>
        <taxon>Arthropoda</taxon>
        <taxon>Hexapoda</taxon>
        <taxon>Insecta</taxon>
        <taxon>Pterygota</taxon>
        <taxon>Neoptera</taxon>
        <taxon>Endopterygota</taxon>
        <taxon>Diptera</taxon>
        <taxon>Brachycera</taxon>
        <taxon>Muscomorpha</taxon>
        <taxon>Ephydroidea</taxon>
        <taxon>Drosophilidae</taxon>
        <taxon>Drosophila</taxon>
    </lineage>
</organism>
<feature type="domain" description="CUB" evidence="4">
    <location>
        <begin position="1828"/>
        <end position="1945"/>
    </location>
</feature>
<dbReference type="Pfam" id="PF00431">
    <property type="entry name" value="CUB"/>
    <property type="match status" value="12"/>
</dbReference>
<feature type="domain" description="CUB" evidence="4">
    <location>
        <begin position="238"/>
        <end position="370"/>
    </location>
</feature>
<dbReference type="PANTHER" id="PTHR24251:SF50">
    <property type="entry name" value="ATTRACTIN-LIKE 1A"/>
    <property type="match status" value="1"/>
</dbReference>
<accession>A0A0M4F8Q2</accession>
<feature type="domain" description="CUB" evidence="4">
    <location>
        <begin position="123"/>
        <end position="234"/>
    </location>
</feature>
<feature type="domain" description="CUB" evidence="4">
    <location>
        <begin position="14"/>
        <end position="60"/>
    </location>
</feature>
<feature type="domain" description="CUB" evidence="4">
    <location>
        <begin position="1218"/>
        <end position="1332"/>
    </location>
</feature>
<dbReference type="SUPFAM" id="SSF49854">
    <property type="entry name" value="Spermadhesin, CUB domain"/>
    <property type="match status" value="19"/>
</dbReference>
<dbReference type="FunFam" id="2.60.120.290:FF:000005">
    <property type="entry name" value="Procollagen C-endopeptidase enhancer 1"/>
    <property type="match status" value="2"/>
</dbReference>
<feature type="disulfide bond" evidence="3">
    <location>
        <begin position="837"/>
        <end position="864"/>
    </location>
</feature>
<feature type="domain" description="CUB" evidence="4">
    <location>
        <begin position="959"/>
        <end position="1080"/>
    </location>
</feature>